<dbReference type="PANTHER" id="PTHR36203">
    <property type="entry name" value="ASCORBATE-SPECIFIC PTS SYSTEM EIIA COMPONENT"/>
    <property type="match status" value="1"/>
</dbReference>
<evidence type="ECO:0000256" key="3">
    <source>
        <dbReference type="ARBA" id="ARBA00022490"/>
    </source>
</evidence>
<evidence type="ECO:0000256" key="7">
    <source>
        <dbReference type="ARBA" id="ARBA00022777"/>
    </source>
</evidence>
<comment type="subcellular location">
    <subcellularLocation>
        <location evidence="1">Cytoplasm</location>
    </subcellularLocation>
</comment>
<dbReference type="Pfam" id="PF00359">
    <property type="entry name" value="PTS_EIIA_2"/>
    <property type="match status" value="1"/>
</dbReference>
<evidence type="ECO:0000313" key="13">
    <source>
        <dbReference type="Proteomes" id="UP000596176"/>
    </source>
</evidence>
<dbReference type="AlphaFoldDB" id="A0A7U0N9U1"/>
<dbReference type="PROSITE" id="PS51094">
    <property type="entry name" value="PTS_EIIA_TYPE_2"/>
    <property type="match status" value="1"/>
</dbReference>
<dbReference type="InterPro" id="IPR016152">
    <property type="entry name" value="PTrfase/Anion_transptr"/>
</dbReference>
<evidence type="ECO:0000256" key="5">
    <source>
        <dbReference type="ARBA" id="ARBA00022679"/>
    </source>
</evidence>
<reference evidence="12 13" key="1">
    <citation type="submission" date="2021-01" db="EMBL/GenBank/DDBJ databases">
        <title>Chromosome sequence of Serratia proteamaculans strain 94 rif-r, isolated from spoiled beef.</title>
        <authorList>
            <person name="Zaytseva Y.V."/>
            <person name="Iablokov S.N."/>
            <person name="Klyukina A."/>
        </authorList>
    </citation>
    <scope>NUCLEOTIDE SEQUENCE [LARGE SCALE GENOMIC DNA]</scope>
    <source>
        <strain evidence="12 13">94 rif-r</strain>
    </source>
</reference>
<evidence type="ECO:0000256" key="9">
    <source>
        <dbReference type="ARBA" id="ARBA00041175"/>
    </source>
</evidence>
<keyword evidence="6" id="KW-0598">Phosphotransferase system</keyword>
<evidence type="ECO:0000256" key="10">
    <source>
        <dbReference type="ARBA" id="ARBA00042072"/>
    </source>
</evidence>
<evidence type="ECO:0000256" key="2">
    <source>
        <dbReference type="ARBA" id="ARBA00022448"/>
    </source>
</evidence>
<dbReference type="InterPro" id="IPR051351">
    <property type="entry name" value="Ascorbate-PTS_EIIA_comp"/>
</dbReference>
<protein>
    <recommendedName>
        <fullName evidence="9">Ascorbate-specific PTS system EIIA component</fullName>
    </recommendedName>
    <alternativeName>
        <fullName evidence="10">Ascorbate-specific phosphotransferase enzyme IIA component</fullName>
    </alternativeName>
</protein>
<evidence type="ECO:0000313" key="12">
    <source>
        <dbReference type="EMBL" id="QQX55170.1"/>
    </source>
</evidence>
<dbReference type="GeneID" id="83701549"/>
<dbReference type="PANTHER" id="PTHR36203:SF1">
    <property type="entry name" value="ASCORBATE-SPECIFIC PTS SYSTEM EIIA COMPONENT"/>
    <property type="match status" value="1"/>
</dbReference>
<dbReference type="GO" id="GO:0016301">
    <property type="term" value="F:kinase activity"/>
    <property type="evidence" value="ECO:0007669"/>
    <property type="project" value="UniProtKB-KW"/>
</dbReference>
<gene>
    <name evidence="12" type="primary">ulaC</name>
    <name evidence="12" type="ORF">JKX24_09280</name>
</gene>
<dbReference type="GO" id="GO:0005737">
    <property type="term" value="C:cytoplasm"/>
    <property type="evidence" value="ECO:0007669"/>
    <property type="project" value="UniProtKB-SubCell"/>
</dbReference>
<dbReference type="RefSeq" id="WP_207979721.1">
    <property type="nucleotide sequence ID" value="NZ_CBCPIU010000007.1"/>
</dbReference>
<evidence type="ECO:0000256" key="8">
    <source>
        <dbReference type="ARBA" id="ARBA00037387"/>
    </source>
</evidence>
<dbReference type="NCBIfam" id="NF007694">
    <property type="entry name" value="PRK10372.1"/>
    <property type="match status" value="1"/>
</dbReference>
<dbReference type="CDD" id="cd00211">
    <property type="entry name" value="PTS_IIA_fru"/>
    <property type="match status" value="1"/>
</dbReference>
<evidence type="ECO:0000256" key="6">
    <source>
        <dbReference type="ARBA" id="ARBA00022683"/>
    </source>
</evidence>
<dbReference type="GO" id="GO:0009401">
    <property type="term" value="P:phosphoenolpyruvate-dependent sugar phosphotransferase system"/>
    <property type="evidence" value="ECO:0007669"/>
    <property type="project" value="UniProtKB-KW"/>
</dbReference>
<keyword evidence="2" id="KW-0813">Transport</keyword>
<evidence type="ECO:0000256" key="4">
    <source>
        <dbReference type="ARBA" id="ARBA00022553"/>
    </source>
</evidence>
<keyword evidence="4" id="KW-0597">Phosphoprotein</keyword>
<dbReference type="FunFam" id="3.40.930.10:FF:000005">
    <property type="entry name" value="Ascorbate-specific phosphotransferase enzyme IIA component"/>
    <property type="match status" value="1"/>
</dbReference>
<dbReference type="Proteomes" id="UP000596176">
    <property type="component" value="Chromosome"/>
</dbReference>
<dbReference type="SUPFAM" id="SSF55804">
    <property type="entry name" value="Phoshotransferase/anion transport protein"/>
    <property type="match status" value="1"/>
</dbReference>
<name>A0A7U0N9U1_SERPR</name>
<feature type="domain" description="PTS EIIA type-2" evidence="11">
    <location>
        <begin position="6"/>
        <end position="150"/>
    </location>
</feature>
<evidence type="ECO:0000256" key="1">
    <source>
        <dbReference type="ARBA" id="ARBA00004496"/>
    </source>
</evidence>
<organism evidence="12 13">
    <name type="scientific">Serratia proteamaculans</name>
    <dbReference type="NCBI Taxonomy" id="28151"/>
    <lineage>
        <taxon>Bacteria</taxon>
        <taxon>Pseudomonadati</taxon>
        <taxon>Pseudomonadota</taxon>
        <taxon>Gammaproteobacteria</taxon>
        <taxon>Enterobacterales</taxon>
        <taxon>Yersiniaceae</taxon>
        <taxon>Serratia</taxon>
    </lineage>
</organism>
<keyword evidence="5" id="KW-0808">Transferase</keyword>
<comment type="function">
    <text evidence="8">The phosphoenolpyruvate-dependent sugar phosphotransferase system (sugar PTS), a major carbohydrate active transport system, catalyzes the phosphorylation of incoming sugar substrates concomitantly with their translocation across the cell membrane. The enzyme II UlaABC PTS system is involved in ascorbate transport.</text>
</comment>
<sequence length="159" mass="17296">MKLSDSLEQNHSVLLQAEAADWREAVKIGVDLLVMAGVVEPRYFDAIIAGVERFGPYFVLAPGLAMPHGRPEEGVLKTGFALVTLKTPVRFGDEDNDPIDILITLAAVDAKTHQEVGILQVVNLFEDQANFDRLRACHTSEQVLALINQTSAAAAAYSH</sequence>
<evidence type="ECO:0000259" key="11">
    <source>
        <dbReference type="PROSITE" id="PS51094"/>
    </source>
</evidence>
<accession>A0A7U0N9U1</accession>
<dbReference type="Gene3D" id="3.40.930.10">
    <property type="entry name" value="Mannitol-specific EII, Chain A"/>
    <property type="match status" value="1"/>
</dbReference>
<proteinExistence type="predicted"/>
<dbReference type="InterPro" id="IPR002178">
    <property type="entry name" value="PTS_EIIA_type-2_dom"/>
</dbReference>
<dbReference type="EMBL" id="CP068391">
    <property type="protein sequence ID" value="QQX55170.1"/>
    <property type="molecule type" value="Genomic_DNA"/>
</dbReference>
<keyword evidence="7" id="KW-0418">Kinase</keyword>
<keyword evidence="3" id="KW-0963">Cytoplasm</keyword>